<evidence type="ECO:0000313" key="1">
    <source>
        <dbReference type="EMBL" id="GAA3585511.1"/>
    </source>
</evidence>
<protein>
    <submittedName>
        <fullName evidence="1">Uncharacterized protein</fullName>
    </submittedName>
</protein>
<name>A0ABP6YQ99_9FLAO</name>
<accession>A0ABP6YQ99</accession>
<gene>
    <name evidence="1" type="ORF">GCM10022395_36920</name>
</gene>
<evidence type="ECO:0000313" key="2">
    <source>
        <dbReference type="Proteomes" id="UP001500954"/>
    </source>
</evidence>
<dbReference type="EMBL" id="BAABCY010000105">
    <property type="protein sequence ID" value="GAA3585511.1"/>
    <property type="molecule type" value="Genomic_DNA"/>
</dbReference>
<comment type="caution">
    <text evidence="1">The sequence shown here is derived from an EMBL/GenBank/DDBJ whole genome shotgun (WGS) entry which is preliminary data.</text>
</comment>
<keyword evidence="2" id="KW-1185">Reference proteome</keyword>
<organism evidence="1 2">
    <name type="scientific">Snuella lapsa</name>
    <dbReference type="NCBI Taxonomy" id="870481"/>
    <lineage>
        <taxon>Bacteria</taxon>
        <taxon>Pseudomonadati</taxon>
        <taxon>Bacteroidota</taxon>
        <taxon>Flavobacteriia</taxon>
        <taxon>Flavobacteriales</taxon>
        <taxon>Flavobacteriaceae</taxon>
        <taxon>Snuella</taxon>
    </lineage>
</organism>
<dbReference type="Proteomes" id="UP001500954">
    <property type="component" value="Unassembled WGS sequence"/>
</dbReference>
<reference evidence="2" key="1">
    <citation type="journal article" date="2019" name="Int. J. Syst. Evol. Microbiol.">
        <title>The Global Catalogue of Microorganisms (GCM) 10K type strain sequencing project: providing services to taxonomists for standard genome sequencing and annotation.</title>
        <authorList>
            <consortium name="The Broad Institute Genomics Platform"/>
            <consortium name="The Broad Institute Genome Sequencing Center for Infectious Disease"/>
            <person name="Wu L."/>
            <person name="Ma J."/>
        </authorList>
    </citation>
    <scope>NUCLEOTIDE SEQUENCE [LARGE SCALE GENOMIC DNA]</scope>
    <source>
        <strain evidence="2">JCM 17111</strain>
    </source>
</reference>
<sequence length="45" mass="5172">MNMSSHFCKVGKIKPNINKLIGKEELLNVDIKVIDVTFKTHPFED</sequence>
<proteinExistence type="predicted"/>